<dbReference type="InterPro" id="IPR036404">
    <property type="entry name" value="Jacalin-like_lectin_dom_sf"/>
</dbReference>
<dbReference type="Gene3D" id="2.100.10.30">
    <property type="entry name" value="Jacalin-like lectin domain"/>
    <property type="match status" value="1"/>
</dbReference>
<comment type="similarity">
    <text evidence="1">Belongs to the jacalin lectin family.</text>
</comment>
<dbReference type="FunFam" id="2.100.10.30:FF:000001">
    <property type="entry name" value="Jacalin-related lectin 33"/>
    <property type="match status" value="1"/>
</dbReference>
<dbReference type="InterPro" id="IPR042197">
    <property type="entry name" value="Apaf_helical"/>
</dbReference>
<dbReference type="SUPFAM" id="SSF51101">
    <property type="entry name" value="Mannose-binding lectins"/>
    <property type="match status" value="1"/>
</dbReference>
<dbReference type="InterPro" id="IPR036388">
    <property type="entry name" value="WH-like_DNA-bd_sf"/>
</dbReference>
<dbReference type="SUPFAM" id="SSF52540">
    <property type="entry name" value="P-loop containing nucleoside triphosphate hydrolases"/>
    <property type="match status" value="1"/>
</dbReference>
<feature type="domain" description="Jacalin-type lectin" evidence="7">
    <location>
        <begin position="1354"/>
        <end position="1492"/>
    </location>
</feature>
<name>A0A5C7IGM6_9ROSI</name>
<dbReference type="OrthoDB" id="611536at2759"/>
<keyword evidence="3" id="KW-0677">Repeat</keyword>
<evidence type="ECO:0000256" key="4">
    <source>
        <dbReference type="ARBA" id="ARBA00022821"/>
    </source>
</evidence>
<sequence>MDAIVVVSLLIEKLQGLLLLPAKEAATSNQLSHKQVQEAINSLDSLKLFLKDVDDLEALSGQSSMNDQTVAQLLSAVYSADDALNTLILRKEFLEISSNEPSLISQLKRTFKNLKSREGILEKFENEVRGLVEMKEKAVTSDTRLLSFGNGGGSHSSNLLQDRWGRISSADFCLEEETDVDLLINESLMRLAPYQFPKGIVVVGEGGSGKTTLATTLYDRVDVKRYFTNRAWVLVPSLFNARHVLADILRQINQAELLVVEATLSEDELMWKILKLLHGTRCLIVLEDVETSQILETVVNPICNSSQFDARIIITTSNANNLTPLQAGYLALNLVRLNKEESWKLFLKKVRMAEDEVMSNSELIILKEKILEICGGLPARIVLLGGLLSTKKRSYNEWSRVVLVRAGNNQGDIMALSYQDLPPELKPCFLYMGLFPKKFEIPMRRLIQLWVTEGFVMPQDMAERFFEELVIRNMIQVRRKLDGSPKICYMPGVLYDFFSLKAETAGFFNRQFQYSSCTSMKQSKLAVWRLAAFWRIKNLNSLSFVDVQNLRSFVAFDTRIRCTPSREISKFLKKIISNRGFGFLYVLDLEGVYKPMLTDDVMRKLIHLKYIGLRSTFLDSLPDCVPSLPCLETLDLKHTNISNVIHVDRAEKLQHLYLFVDYSDKVLLDLTSLTNLHTLWGIYFTSETELSALQKLTTLTKLKLSCPANVFATNRTAECISHLTNLQSLKLKSVESAADDDHYINMGTLENHQKLKDLNLQGRLSNEMFVIGLFPPYLRKLTLSETRLSEDPMPLLGKLPHLYILCLFSNSSTSSKFTCLSGEFPKLRLLKLWCIQDLEEWIVEEGAVSCLKELEIRCCKKLKAPQGLQYLTTLKELSITNMSEGKFGKELIEQIQQQVTNVHIKKSTCDFSLLEFLEKSGGQVHDENHREPTLPKAEALLIPVHESFQELDRGVMLMGNDNIYQTKGIGTVRLKMHDGTIRRLIDVRYIPDLKKNLISLGVLDSSGYRVTMEVTGKIAVSSSSNDEASDTSRLWHMRLGHVREKALQGLMKQGLLKGAKTGKLDFCEHYVIGKQTRVEFEIRKKSEKASLTVDRHDDESDNHDEISVEVEDSSPLSQTRQQLESIATIRPKRDICVPNRYTDMVAYTLPAEGSIELRVHMKDLGKAKKILSMEIKRDRTKGIIDLTHTQYLKIVLQRFGIDSKSKPDCSARREDRQAKATPKVDKTQKAEAERPWKCDWEQGNGKLTLLSSRINVMRIRQQLPTWTAWSTPNGWDFGQLPQLKILRLFCDSYFGKQLIFPSKAFPNLLILKLWSLPNLEEWIVKEGVMKYLNGLEIRDCKHLNPPQGLDYQSSIKVGPWGGGGGATWVYMAKGGIVEITINHEDIIHSLSFKSVGANKEAKYSRNFGLKRGKTTKIPIDWPEEYLTSISGTYTRDRFIVESLTFYTNWHTYGPFGFTNGTHFSSPDENQVIVGFHGRAGHSLDAIGVYQKAATSIQV</sequence>
<keyword evidence="2" id="KW-0430">Lectin</keyword>
<dbReference type="GO" id="GO:0043531">
    <property type="term" value="F:ADP binding"/>
    <property type="evidence" value="ECO:0007669"/>
    <property type="project" value="InterPro"/>
</dbReference>
<dbReference type="InterPro" id="IPR025724">
    <property type="entry name" value="GAG-pre-integrase_dom"/>
</dbReference>
<reference evidence="9" key="1">
    <citation type="journal article" date="2019" name="Gigascience">
        <title>De novo genome assembly of the endangered Acer yangbiense, a plant species with extremely small populations endemic to Yunnan Province, China.</title>
        <authorList>
            <person name="Yang J."/>
            <person name="Wariss H.M."/>
            <person name="Tao L."/>
            <person name="Zhang R."/>
            <person name="Yun Q."/>
            <person name="Hollingsworth P."/>
            <person name="Dao Z."/>
            <person name="Luo G."/>
            <person name="Guo H."/>
            <person name="Ma Y."/>
            <person name="Sun W."/>
        </authorList>
    </citation>
    <scope>NUCLEOTIDE SEQUENCE [LARGE SCALE GENOMIC DNA]</scope>
    <source>
        <strain evidence="9">cv. Malutang</strain>
    </source>
</reference>
<keyword evidence="6" id="KW-0732">Signal</keyword>
<feature type="region of interest" description="Disordered" evidence="5">
    <location>
        <begin position="1204"/>
        <end position="1230"/>
    </location>
</feature>
<feature type="signal peptide" evidence="6">
    <location>
        <begin position="1"/>
        <end position="16"/>
    </location>
</feature>
<dbReference type="InterPro" id="IPR001229">
    <property type="entry name" value="Jacalin-like_lectin_dom"/>
</dbReference>
<evidence type="ECO:0000256" key="3">
    <source>
        <dbReference type="ARBA" id="ARBA00022737"/>
    </source>
</evidence>
<dbReference type="Gene3D" id="3.80.10.10">
    <property type="entry name" value="Ribonuclease Inhibitor"/>
    <property type="match status" value="1"/>
</dbReference>
<dbReference type="InterPro" id="IPR044974">
    <property type="entry name" value="Disease_R_plants"/>
</dbReference>
<dbReference type="InterPro" id="IPR033734">
    <property type="entry name" value="Jacalin-like_lectin_dom_plant"/>
</dbReference>
<dbReference type="Pfam" id="PF23559">
    <property type="entry name" value="WHD_DRP"/>
    <property type="match status" value="1"/>
</dbReference>
<dbReference type="InterPro" id="IPR002182">
    <property type="entry name" value="NB-ARC"/>
</dbReference>
<dbReference type="Pfam" id="PF22936">
    <property type="entry name" value="Pol_BBD"/>
    <property type="match status" value="1"/>
</dbReference>
<dbReference type="GO" id="GO:0098542">
    <property type="term" value="P:defense response to other organism"/>
    <property type="evidence" value="ECO:0007669"/>
    <property type="project" value="TreeGrafter"/>
</dbReference>
<dbReference type="Gene3D" id="3.40.50.300">
    <property type="entry name" value="P-loop containing nucleotide triphosphate hydrolases"/>
    <property type="match status" value="1"/>
</dbReference>
<dbReference type="CDD" id="cd09612">
    <property type="entry name" value="Jacalin"/>
    <property type="match status" value="1"/>
</dbReference>
<dbReference type="InterPro" id="IPR027417">
    <property type="entry name" value="P-loop_NTPase"/>
</dbReference>
<dbReference type="Pfam" id="PF23598">
    <property type="entry name" value="LRR_14"/>
    <property type="match status" value="1"/>
</dbReference>
<dbReference type="Pfam" id="PF00931">
    <property type="entry name" value="NB-ARC"/>
    <property type="match status" value="1"/>
</dbReference>
<feature type="compositionally biased region" description="Basic and acidic residues" evidence="5">
    <location>
        <begin position="1089"/>
        <end position="1106"/>
    </location>
</feature>
<dbReference type="Gene3D" id="1.10.10.10">
    <property type="entry name" value="Winged helix-like DNA-binding domain superfamily/Winged helix DNA-binding domain"/>
    <property type="match status" value="1"/>
</dbReference>
<dbReference type="PANTHER" id="PTHR23155">
    <property type="entry name" value="DISEASE RESISTANCE PROTEIN RP"/>
    <property type="match status" value="1"/>
</dbReference>
<dbReference type="Proteomes" id="UP000323000">
    <property type="component" value="Chromosome 2"/>
</dbReference>
<protein>
    <recommendedName>
        <fullName evidence="7">Jacalin-type lectin domain-containing protein</fullName>
    </recommendedName>
</protein>
<dbReference type="SUPFAM" id="SSF52058">
    <property type="entry name" value="L domain-like"/>
    <property type="match status" value="1"/>
</dbReference>
<organism evidence="8 9">
    <name type="scientific">Acer yangbiense</name>
    <dbReference type="NCBI Taxonomy" id="1000413"/>
    <lineage>
        <taxon>Eukaryota</taxon>
        <taxon>Viridiplantae</taxon>
        <taxon>Streptophyta</taxon>
        <taxon>Embryophyta</taxon>
        <taxon>Tracheophyta</taxon>
        <taxon>Spermatophyta</taxon>
        <taxon>Magnoliopsida</taxon>
        <taxon>eudicotyledons</taxon>
        <taxon>Gunneridae</taxon>
        <taxon>Pentapetalae</taxon>
        <taxon>rosids</taxon>
        <taxon>malvids</taxon>
        <taxon>Sapindales</taxon>
        <taxon>Sapindaceae</taxon>
        <taxon>Hippocastanoideae</taxon>
        <taxon>Acereae</taxon>
        <taxon>Acer</taxon>
    </lineage>
</organism>
<evidence type="ECO:0000313" key="8">
    <source>
        <dbReference type="EMBL" id="TXG68301.1"/>
    </source>
</evidence>
<dbReference type="Pfam" id="PF01419">
    <property type="entry name" value="Jacalin"/>
    <property type="match status" value="1"/>
</dbReference>
<dbReference type="InterPro" id="IPR054722">
    <property type="entry name" value="PolX-like_BBD"/>
</dbReference>
<proteinExistence type="inferred from homology"/>
<dbReference type="PRINTS" id="PR00364">
    <property type="entry name" value="DISEASERSIST"/>
</dbReference>
<evidence type="ECO:0000313" key="9">
    <source>
        <dbReference type="Proteomes" id="UP000323000"/>
    </source>
</evidence>
<dbReference type="InterPro" id="IPR055414">
    <property type="entry name" value="LRR_R13L4/SHOC2-like"/>
</dbReference>
<accession>A0A5C7IGM6</accession>
<evidence type="ECO:0000256" key="5">
    <source>
        <dbReference type="SAM" id="MobiDB-lite"/>
    </source>
</evidence>
<dbReference type="EMBL" id="VAHF01000002">
    <property type="protein sequence ID" value="TXG68301.1"/>
    <property type="molecule type" value="Genomic_DNA"/>
</dbReference>
<evidence type="ECO:0000259" key="7">
    <source>
        <dbReference type="PROSITE" id="PS51752"/>
    </source>
</evidence>
<dbReference type="PROSITE" id="PS51752">
    <property type="entry name" value="JACALIN_LECTIN"/>
    <property type="match status" value="1"/>
</dbReference>
<evidence type="ECO:0000256" key="2">
    <source>
        <dbReference type="ARBA" id="ARBA00022734"/>
    </source>
</evidence>
<comment type="caution">
    <text evidence="8">The sequence shown here is derived from an EMBL/GenBank/DDBJ whole genome shotgun (WGS) entry which is preliminary data.</text>
</comment>
<dbReference type="Pfam" id="PF13976">
    <property type="entry name" value="gag_pre-integrs"/>
    <property type="match status" value="1"/>
</dbReference>
<dbReference type="SMART" id="SM00915">
    <property type="entry name" value="Jacalin"/>
    <property type="match status" value="1"/>
</dbReference>
<feature type="chain" id="PRO_5022923215" description="Jacalin-type lectin domain-containing protein" evidence="6">
    <location>
        <begin position="17"/>
        <end position="1498"/>
    </location>
</feature>
<evidence type="ECO:0000256" key="1">
    <source>
        <dbReference type="ARBA" id="ARBA00006568"/>
    </source>
</evidence>
<dbReference type="Gene3D" id="1.10.8.430">
    <property type="entry name" value="Helical domain of apoptotic protease-activating factors"/>
    <property type="match status" value="1"/>
</dbReference>
<gene>
    <name evidence="8" type="ORF">EZV62_003236</name>
</gene>
<keyword evidence="9" id="KW-1185">Reference proteome</keyword>
<evidence type="ECO:0000256" key="6">
    <source>
        <dbReference type="SAM" id="SignalP"/>
    </source>
</evidence>
<feature type="region of interest" description="Disordered" evidence="5">
    <location>
        <begin position="1089"/>
        <end position="1117"/>
    </location>
</feature>
<dbReference type="GO" id="GO:0030246">
    <property type="term" value="F:carbohydrate binding"/>
    <property type="evidence" value="ECO:0007669"/>
    <property type="project" value="UniProtKB-KW"/>
</dbReference>
<dbReference type="PANTHER" id="PTHR23155:SF955">
    <property type="entry name" value="AAA+ ATPASE DOMAIN-CONTAINING PROTEIN"/>
    <property type="match status" value="1"/>
</dbReference>
<keyword evidence="4" id="KW-0611">Plant defense</keyword>
<dbReference type="InterPro" id="IPR032675">
    <property type="entry name" value="LRR_dom_sf"/>
</dbReference>
<dbReference type="InterPro" id="IPR058922">
    <property type="entry name" value="WHD_DRP"/>
</dbReference>